<organism evidence="2 3">
    <name type="scientific">Segatella copri</name>
    <dbReference type="NCBI Taxonomy" id="165179"/>
    <lineage>
        <taxon>Bacteria</taxon>
        <taxon>Pseudomonadati</taxon>
        <taxon>Bacteroidota</taxon>
        <taxon>Bacteroidia</taxon>
        <taxon>Bacteroidales</taxon>
        <taxon>Prevotellaceae</taxon>
        <taxon>Segatella</taxon>
    </lineage>
</organism>
<dbReference type="AlphaFoldDB" id="A0A3R6IBN9"/>
<dbReference type="RefSeq" id="WP_118141266.1">
    <property type="nucleotide sequence ID" value="NZ_JBALKK010000055.1"/>
</dbReference>
<comment type="caution">
    <text evidence="2">The sequence shown here is derived from an EMBL/GenBank/DDBJ whole genome shotgun (WGS) entry which is preliminary data.</text>
</comment>
<dbReference type="EMBL" id="QSAQ01000039">
    <property type="protein sequence ID" value="RGW65434.1"/>
    <property type="molecule type" value="Genomic_DNA"/>
</dbReference>
<evidence type="ECO:0000313" key="2">
    <source>
        <dbReference type="EMBL" id="RHH85364.1"/>
    </source>
</evidence>
<evidence type="ECO:0000313" key="1">
    <source>
        <dbReference type="EMBL" id="RGW65434.1"/>
    </source>
</evidence>
<protein>
    <submittedName>
        <fullName evidence="2">Uncharacterized protein</fullName>
    </submittedName>
</protein>
<dbReference type="Proteomes" id="UP000286077">
    <property type="component" value="Unassembled WGS sequence"/>
</dbReference>
<evidence type="ECO:0000313" key="3">
    <source>
        <dbReference type="Proteomes" id="UP000284548"/>
    </source>
</evidence>
<accession>A0A3R6IBN9</accession>
<dbReference type="Proteomes" id="UP000284548">
    <property type="component" value="Unassembled WGS sequence"/>
</dbReference>
<sequence length="114" mass="13508">MSCSKIKNYLYERFNEDFNVLSENENRVIITFDDNDLSVLVNKMENKLFILVPLTNMHSFEHHPDWILVDGERINSNLFWKECGNQVIEYQGDAPIAIKQDTIERIVNDFIKNR</sequence>
<name>A0A3R6IBN9_9BACT</name>
<dbReference type="EMBL" id="QRKB01000001">
    <property type="protein sequence ID" value="RHH85364.1"/>
    <property type="molecule type" value="Genomic_DNA"/>
</dbReference>
<evidence type="ECO:0000313" key="4">
    <source>
        <dbReference type="Proteomes" id="UP000286077"/>
    </source>
</evidence>
<gene>
    <name evidence="2" type="ORF">DW192_01130</name>
    <name evidence="1" type="ORF">DWV60_13165</name>
</gene>
<reference evidence="3 4" key="1">
    <citation type="submission" date="2018-08" db="EMBL/GenBank/DDBJ databases">
        <title>A genome reference for cultivated species of the human gut microbiota.</title>
        <authorList>
            <person name="Zou Y."/>
            <person name="Xue W."/>
            <person name="Luo G."/>
        </authorList>
    </citation>
    <scope>NUCLEOTIDE SEQUENCE [LARGE SCALE GENOMIC DNA]</scope>
    <source>
        <strain evidence="1 4">AF11-14</strain>
        <strain evidence="2 3">AM16-54</strain>
    </source>
</reference>
<proteinExistence type="predicted"/>